<dbReference type="InterPro" id="IPR029063">
    <property type="entry name" value="SAM-dependent_MTases_sf"/>
</dbReference>
<keyword evidence="2 6" id="KW-0698">rRNA processing</keyword>
<keyword evidence="4 6" id="KW-0808">Transferase</keyword>
<dbReference type="NCBIfam" id="NF008725">
    <property type="entry name" value="PRK11727.1"/>
    <property type="match status" value="1"/>
</dbReference>
<comment type="similarity">
    <text evidence="6">Belongs to the methyltransferase superfamily. METTL16/RlmF family.</text>
</comment>
<comment type="caution">
    <text evidence="7">The sequence shown here is derived from an EMBL/GenBank/DDBJ whole genome shotgun (WGS) entry which is preliminary data.</text>
</comment>
<dbReference type="EMBL" id="JAVRHX010000003">
    <property type="protein sequence ID" value="MDT0595442.1"/>
    <property type="molecule type" value="Genomic_DNA"/>
</dbReference>
<dbReference type="PANTHER" id="PTHR13393">
    <property type="entry name" value="SAM-DEPENDENT METHYLTRANSFERASE"/>
    <property type="match status" value="1"/>
</dbReference>
<evidence type="ECO:0000256" key="5">
    <source>
        <dbReference type="ARBA" id="ARBA00022691"/>
    </source>
</evidence>
<comment type="subcellular location">
    <subcellularLocation>
        <location evidence="6">Cytoplasm</location>
    </subcellularLocation>
</comment>
<dbReference type="Pfam" id="PF05971">
    <property type="entry name" value="Methyltransf_10"/>
    <property type="match status" value="1"/>
</dbReference>
<dbReference type="GO" id="GO:0052907">
    <property type="term" value="F:23S rRNA (adenine(1618)-N(6))-methyltransferase activity"/>
    <property type="evidence" value="ECO:0007669"/>
    <property type="project" value="UniProtKB-EC"/>
</dbReference>
<keyword evidence="1 6" id="KW-0963">Cytoplasm</keyword>
<evidence type="ECO:0000256" key="4">
    <source>
        <dbReference type="ARBA" id="ARBA00022679"/>
    </source>
</evidence>
<dbReference type="Gene3D" id="3.40.50.150">
    <property type="entry name" value="Vaccinia Virus protein VP39"/>
    <property type="match status" value="1"/>
</dbReference>
<evidence type="ECO:0000256" key="2">
    <source>
        <dbReference type="ARBA" id="ARBA00022552"/>
    </source>
</evidence>
<dbReference type="EC" id="2.1.1.181" evidence="6"/>
<name>A0ABU2ZS33_9ALTE</name>
<protein>
    <recommendedName>
        <fullName evidence="6">Ribosomal RNA large subunit methyltransferase F</fullName>
        <ecNumber evidence="6">2.1.1.181</ecNumber>
    </recommendedName>
    <alternativeName>
        <fullName evidence="6">23S rRNA mA1618 methyltransferase</fullName>
    </alternativeName>
    <alternativeName>
        <fullName evidence="6">rRNA adenine N-6-methyltransferase</fullName>
    </alternativeName>
</protein>
<dbReference type="Proteomes" id="UP001253545">
    <property type="component" value="Unassembled WGS sequence"/>
</dbReference>
<dbReference type="RefSeq" id="WP_311368958.1">
    <property type="nucleotide sequence ID" value="NZ_JAVRHX010000003.1"/>
</dbReference>
<proteinExistence type="inferred from homology"/>
<accession>A0ABU2ZS33</accession>
<dbReference type="SUPFAM" id="SSF53335">
    <property type="entry name" value="S-adenosyl-L-methionine-dependent methyltransferases"/>
    <property type="match status" value="1"/>
</dbReference>
<organism evidence="7 8">
    <name type="scientific">Glaciecola petra</name>
    <dbReference type="NCBI Taxonomy" id="3075602"/>
    <lineage>
        <taxon>Bacteria</taxon>
        <taxon>Pseudomonadati</taxon>
        <taxon>Pseudomonadota</taxon>
        <taxon>Gammaproteobacteria</taxon>
        <taxon>Alteromonadales</taxon>
        <taxon>Alteromonadaceae</taxon>
        <taxon>Glaciecola</taxon>
    </lineage>
</organism>
<dbReference type="PIRSF" id="PIRSF029038">
    <property type="entry name" value="Mtase_YbiN_prd"/>
    <property type="match status" value="1"/>
</dbReference>
<sequence length="306" mass="34462">MHHRNIHRNAYDFDALIIAEPPLEACLTVNHAGRKTIDFANPLAVKLLNKALLKHHYGIDFWDIPDGYLCPPVPGRADYIHALADLLSDSGVIDDKSTKAIRGLDIGTGANLIYPILGSQIYNWKFVASDIDRAALQSASLLVDANKALYKKIIVRPQSNNKHYFKTVVASQDSFSFSMCNPPFHASAAAANEGSLKKKRNLGRHKLKRIKSLGLNKEASSHIQTLNFSGQAKELWCDGGELRFIKNMILESLEFKKQIVWFTSLISNKKHVAPIIKYLQKSQVKEHRVVEMAQGNKMSRFIAWRF</sequence>
<reference evidence="7 8" key="1">
    <citation type="submission" date="2023-09" db="EMBL/GenBank/DDBJ databases">
        <authorList>
            <person name="Rey-Velasco X."/>
        </authorList>
    </citation>
    <scope>NUCLEOTIDE SEQUENCE [LARGE SCALE GENOMIC DNA]</scope>
    <source>
        <strain evidence="7 8">P117</strain>
    </source>
</reference>
<dbReference type="HAMAP" id="MF_01848">
    <property type="entry name" value="23SrRNA_methyltr_F"/>
    <property type="match status" value="1"/>
</dbReference>
<gene>
    <name evidence="6 7" type="primary">rlmF</name>
    <name evidence="7" type="ORF">RM552_11345</name>
</gene>
<dbReference type="InterPro" id="IPR010286">
    <property type="entry name" value="METTL16/RlmF"/>
</dbReference>
<evidence type="ECO:0000256" key="6">
    <source>
        <dbReference type="HAMAP-Rule" id="MF_01848"/>
    </source>
</evidence>
<keyword evidence="3 6" id="KW-0489">Methyltransferase</keyword>
<evidence type="ECO:0000313" key="8">
    <source>
        <dbReference type="Proteomes" id="UP001253545"/>
    </source>
</evidence>
<evidence type="ECO:0000256" key="3">
    <source>
        <dbReference type="ARBA" id="ARBA00022603"/>
    </source>
</evidence>
<comment type="catalytic activity">
    <reaction evidence="6">
        <text>adenosine(1618) in 23S rRNA + S-adenosyl-L-methionine = N(6)-methyladenosine(1618) in 23S rRNA + S-adenosyl-L-homocysteine + H(+)</text>
        <dbReference type="Rhea" id="RHEA:16497"/>
        <dbReference type="Rhea" id="RHEA-COMP:10229"/>
        <dbReference type="Rhea" id="RHEA-COMP:10231"/>
        <dbReference type="ChEBI" id="CHEBI:15378"/>
        <dbReference type="ChEBI" id="CHEBI:57856"/>
        <dbReference type="ChEBI" id="CHEBI:59789"/>
        <dbReference type="ChEBI" id="CHEBI:74411"/>
        <dbReference type="ChEBI" id="CHEBI:74449"/>
        <dbReference type="EC" id="2.1.1.181"/>
    </reaction>
</comment>
<keyword evidence="5 6" id="KW-0949">S-adenosyl-L-methionine</keyword>
<evidence type="ECO:0000256" key="1">
    <source>
        <dbReference type="ARBA" id="ARBA00022490"/>
    </source>
</evidence>
<dbReference type="InterPro" id="IPR016909">
    <property type="entry name" value="rRNA_lsu_MeTfrase_F"/>
</dbReference>
<evidence type="ECO:0000313" key="7">
    <source>
        <dbReference type="EMBL" id="MDT0595442.1"/>
    </source>
</evidence>
<dbReference type="PANTHER" id="PTHR13393:SF0">
    <property type="entry name" value="RNA N6-ADENOSINE-METHYLTRANSFERASE METTL16"/>
    <property type="match status" value="1"/>
</dbReference>
<comment type="function">
    <text evidence="6">Specifically methylates the adenine in position 1618 of 23S rRNA.</text>
</comment>
<keyword evidence="8" id="KW-1185">Reference proteome</keyword>